<protein>
    <submittedName>
        <fullName evidence="3">Uncharacterized protein</fullName>
    </submittedName>
</protein>
<organism evidence="3">
    <name type="scientific">Thermus caliditerrae</name>
    <dbReference type="NCBI Taxonomy" id="1330700"/>
    <lineage>
        <taxon>Bacteria</taxon>
        <taxon>Thermotogati</taxon>
        <taxon>Deinococcota</taxon>
        <taxon>Deinococci</taxon>
        <taxon>Thermales</taxon>
        <taxon>Thermaceae</taxon>
        <taxon>Thermus</taxon>
    </lineage>
</organism>
<dbReference type="EMBL" id="DRXE01000009">
    <property type="protein sequence ID" value="HHM67150.1"/>
    <property type="molecule type" value="Genomic_DNA"/>
</dbReference>
<evidence type="ECO:0000313" key="3">
    <source>
        <dbReference type="EMBL" id="HHM67150.1"/>
    </source>
</evidence>
<evidence type="ECO:0000256" key="1">
    <source>
        <dbReference type="SAM" id="Coils"/>
    </source>
</evidence>
<feature type="compositionally biased region" description="Polar residues" evidence="2">
    <location>
        <begin position="189"/>
        <end position="203"/>
    </location>
</feature>
<gene>
    <name evidence="3" type="ORF">ENM28_00175</name>
</gene>
<accession>A0A7C5VFE1</accession>
<comment type="caution">
    <text evidence="3">The sequence shown here is derived from an EMBL/GenBank/DDBJ whole genome shotgun (WGS) entry which is preliminary data.</text>
</comment>
<sequence>MAERTFLEVLNFYESVFGPLPREASGKRRVDEEVLDRIREARRLIREGRAHSYVAAFRLILEGQAHLPPPSGVEARLQALGERLSALEGAVKVLLERTEDLNLAYALLRHLKDRVERVEEEVRKVRLILYGAGFEGMAREDADVAPLLGRPPVERENLLPPGVGKPQQEPSPPPAPTPTEEGPLRVRRSSSTAPVGGSSTATG</sequence>
<dbReference type="AlphaFoldDB" id="A0A7C5VFE1"/>
<name>A0A7C5VFE1_9DEIN</name>
<feature type="region of interest" description="Disordered" evidence="2">
    <location>
        <begin position="151"/>
        <end position="203"/>
    </location>
</feature>
<reference evidence="3" key="1">
    <citation type="journal article" date="2020" name="mSystems">
        <title>Genome- and Community-Level Interaction Insights into Carbon Utilization and Element Cycling Functions of Hydrothermarchaeota in Hydrothermal Sediment.</title>
        <authorList>
            <person name="Zhou Z."/>
            <person name="Liu Y."/>
            <person name="Xu W."/>
            <person name="Pan J."/>
            <person name="Luo Z.H."/>
            <person name="Li M."/>
        </authorList>
    </citation>
    <scope>NUCLEOTIDE SEQUENCE [LARGE SCALE GENOMIC DNA]</scope>
    <source>
        <strain evidence="3">SpSt-1071</strain>
    </source>
</reference>
<feature type="coiled-coil region" evidence="1">
    <location>
        <begin position="77"/>
        <end position="128"/>
    </location>
</feature>
<proteinExistence type="predicted"/>
<evidence type="ECO:0000256" key="2">
    <source>
        <dbReference type="SAM" id="MobiDB-lite"/>
    </source>
</evidence>
<keyword evidence="1" id="KW-0175">Coiled coil</keyword>